<dbReference type="CDD" id="cd00156">
    <property type="entry name" value="REC"/>
    <property type="match status" value="1"/>
</dbReference>
<dbReference type="OrthoDB" id="340661at2"/>
<dbReference type="InterPro" id="IPR011006">
    <property type="entry name" value="CheY-like_superfamily"/>
</dbReference>
<dbReference type="SMART" id="SM00448">
    <property type="entry name" value="REC"/>
    <property type="match status" value="1"/>
</dbReference>
<dbReference type="SUPFAM" id="SSF52172">
    <property type="entry name" value="CheY-like"/>
    <property type="match status" value="1"/>
</dbReference>
<dbReference type="Proteomes" id="UP000298264">
    <property type="component" value="Unassembled WGS sequence"/>
</dbReference>
<dbReference type="InterPro" id="IPR036890">
    <property type="entry name" value="HATPase_C_sf"/>
</dbReference>
<name>A0A4R9LPB8_9LEPT</name>
<dbReference type="InterPro" id="IPR003594">
    <property type="entry name" value="HATPase_dom"/>
</dbReference>
<evidence type="ECO:0000256" key="1">
    <source>
        <dbReference type="ARBA" id="ARBA00022553"/>
    </source>
</evidence>
<organism evidence="4 5">
    <name type="scientific">Leptospira ilyithenensis</name>
    <dbReference type="NCBI Taxonomy" id="2484901"/>
    <lineage>
        <taxon>Bacteria</taxon>
        <taxon>Pseudomonadati</taxon>
        <taxon>Spirochaetota</taxon>
        <taxon>Spirochaetia</taxon>
        <taxon>Leptospirales</taxon>
        <taxon>Leptospiraceae</taxon>
        <taxon>Leptospira</taxon>
    </lineage>
</organism>
<dbReference type="PANTHER" id="PTHR43547">
    <property type="entry name" value="TWO-COMPONENT HISTIDINE KINASE"/>
    <property type="match status" value="1"/>
</dbReference>
<protein>
    <submittedName>
        <fullName evidence="4">Response regulator</fullName>
    </submittedName>
</protein>
<dbReference type="AlphaFoldDB" id="A0A4R9LPB8"/>
<evidence type="ECO:0000259" key="3">
    <source>
        <dbReference type="PROSITE" id="PS50110"/>
    </source>
</evidence>
<proteinExistence type="predicted"/>
<dbReference type="Pfam" id="PF02518">
    <property type="entry name" value="HATPase_c"/>
    <property type="match status" value="1"/>
</dbReference>
<accession>A0A4R9LPB8</accession>
<keyword evidence="1 2" id="KW-0597">Phosphoprotein</keyword>
<dbReference type="GO" id="GO:0000155">
    <property type="term" value="F:phosphorelay sensor kinase activity"/>
    <property type="evidence" value="ECO:0007669"/>
    <property type="project" value="TreeGrafter"/>
</dbReference>
<dbReference type="PROSITE" id="PS50110">
    <property type="entry name" value="RESPONSE_REGULATORY"/>
    <property type="match status" value="1"/>
</dbReference>
<feature type="modified residue" description="4-aspartylphosphate" evidence="2">
    <location>
        <position position="77"/>
    </location>
</feature>
<dbReference type="Pfam" id="PF00072">
    <property type="entry name" value="Response_reg"/>
    <property type="match status" value="1"/>
</dbReference>
<dbReference type="InterPro" id="IPR001789">
    <property type="entry name" value="Sig_transdc_resp-reg_receiver"/>
</dbReference>
<feature type="domain" description="Response regulatory" evidence="3">
    <location>
        <begin position="28"/>
        <end position="142"/>
    </location>
</feature>
<dbReference type="Gene3D" id="3.30.565.10">
    <property type="entry name" value="Histidine kinase-like ATPase, C-terminal domain"/>
    <property type="match status" value="1"/>
</dbReference>
<dbReference type="PANTHER" id="PTHR43547:SF2">
    <property type="entry name" value="HYBRID SIGNAL TRANSDUCTION HISTIDINE KINASE C"/>
    <property type="match status" value="1"/>
</dbReference>
<comment type="caution">
    <text evidence="4">The sequence shown here is derived from an EMBL/GenBank/DDBJ whole genome shotgun (WGS) entry which is preliminary data.</text>
</comment>
<evidence type="ECO:0000313" key="5">
    <source>
        <dbReference type="Proteomes" id="UP000298264"/>
    </source>
</evidence>
<gene>
    <name evidence="4" type="ORF">EHS11_14780</name>
</gene>
<dbReference type="Gene3D" id="3.40.50.2300">
    <property type="match status" value="1"/>
</dbReference>
<reference evidence="4" key="1">
    <citation type="journal article" date="2019" name="PLoS Negl. Trop. Dis.">
        <title>Revisiting the worldwide diversity of Leptospira species in the environment.</title>
        <authorList>
            <person name="Vincent A.T."/>
            <person name="Schiettekatte O."/>
            <person name="Bourhy P."/>
            <person name="Veyrier F.J."/>
            <person name="Picardeau M."/>
        </authorList>
    </citation>
    <scope>NUCLEOTIDE SEQUENCE [LARGE SCALE GENOMIC DNA]</scope>
    <source>
        <strain evidence="4">201400974</strain>
    </source>
</reference>
<keyword evidence="5" id="KW-1185">Reference proteome</keyword>
<evidence type="ECO:0000256" key="2">
    <source>
        <dbReference type="PROSITE-ProRule" id="PRU00169"/>
    </source>
</evidence>
<dbReference type="SUPFAM" id="SSF55874">
    <property type="entry name" value="ATPase domain of HSP90 chaperone/DNA topoisomerase II/histidine kinase"/>
    <property type="match status" value="1"/>
</dbReference>
<sequence length="437" mass="49931">MTSENHDIFFSPTKGKKITSLRRRPNLPILIVEDLEENQMLLAGICDQMQVAYKIANNGQEALDLCAKEAFSVFLVDLMMPVMDGKTFIKIIKEKIPDSVILVQTALDGSEQIIEIMRMGVYDYIIKPLNMELFRQTLEQSLEYRYLRNIEKRLLLDESKELRDQLEWLNYKETSRKTSNNSIEMNSIFNLKTTLSQGSGFGSMTTIIDSIKSMLTPSENGYYKIDKELFDLLLENNHHTKSMIRGLEHAVLQLDKKFHLLPIRSSEIIQEIPNITSQLETHIHNKGLKMNMPIFKGNMTLSADISSLKIVLKELLLNAIKYSPPNSNIDVFVTLAEGYFCLSIKNKIIDDSYGNIPTDIQKNLILPFFRVHPPVEEVHEDEPFSLGLGLTIVDYIANKHHGMFFIRNATDHTSEETCLCVIAELFLPIQSSIKGKP</sequence>
<evidence type="ECO:0000313" key="4">
    <source>
        <dbReference type="EMBL" id="TGN08539.1"/>
    </source>
</evidence>
<dbReference type="EMBL" id="RQHV01000061">
    <property type="protein sequence ID" value="TGN08539.1"/>
    <property type="molecule type" value="Genomic_DNA"/>
</dbReference>